<evidence type="ECO:0000256" key="1">
    <source>
        <dbReference type="ARBA" id="ARBA00006484"/>
    </source>
</evidence>
<sequence>MKYNGKWALITGASAGIGATFARSYAARGANIILVARREDRLKDLAGELEKAHGVKTRILAADLSEPSAPQMIFDALSAEGTPVDILVNNAGFGMPGAYTENDWAQHRAFLELMVTSYAQMTRHFLPGMLERDFGRIIQVASLAGLVPGSAGHTLYGPSKAFLVSFAQSIAAECDGMGVHSTALCPGFTYSEFHDVNNTRGLVSQLPKYMFMEAEPVVEGAIEAVENKRAVYVPGAWNKFAAWLARTLPRSVAERMVKNQSARFRKKQS</sequence>
<keyword evidence="5" id="KW-1185">Reference proteome</keyword>
<keyword evidence="2 4" id="KW-0560">Oxidoreductase</keyword>
<proteinExistence type="inferred from homology"/>
<dbReference type="Pfam" id="PF00106">
    <property type="entry name" value="adh_short"/>
    <property type="match status" value="1"/>
</dbReference>
<comment type="similarity">
    <text evidence="1 3">Belongs to the short-chain dehydrogenases/reductases (SDR) family.</text>
</comment>
<dbReference type="RefSeq" id="WP_379879664.1">
    <property type="nucleotide sequence ID" value="NZ_JBHPON010000001.1"/>
</dbReference>
<dbReference type="PRINTS" id="PR00081">
    <property type="entry name" value="GDHRDH"/>
</dbReference>
<evidence type="ECO:0000313" key="4">
    <source>
        <dbReference type="EMBL" id="MFC6035004.1"/>
    </source>
</evidence>
<evidence type="ECO:0000313" key="5">
    <source>
        <dbReference type="Proteomes" id="UP001596116"/>
    </source>
</evidence>
<organism evidence="4 5">
    <name type="scientific">Hyphococcus aureus</name>
    <dbReference type="NCBI Taxonomy" id="2666033"/>
    <lineage>
        <taxon>Bacteria</taxon>
        <taxon>Pseudomonadati</taxon>
        <taxon>Pseudomonadota</taxon>
        <taxon>Alphaproteobacteria</taxon>
        <taxon>Parvularculales</taxon>
        <taxon>Parvularculaceae</taxon>
        <taxon>Hyphococcus</taxon>
    </lineage>
</organism>
<dbReference type="EMBL" id="JBHPON010000001">
    <property type="protein sequence ID" value="MFC6035004.1"/>
    <property type="molecule type" value="Genomic_DNA"/>
</dbReference>
<dbReference type="GO" id="GO:0016491">
    <property type="term" value="F:oxidoreductase activity"/>
    <property type="evidence" value="ECO:0007669"/>
    <property type="project" value="UniProtKB-KW"/>
</dbReference>
<dbReference type="InterPro" id="IPR002347">
    <property type="entry name" value="SDR_fam"/>
</dbReference>
<dbReference type="InterPro" id="IPR036291">
    <property type="entry name" value="NAD(P)-bd_dom_sf"/>
</dbReference>
<dbReference type="PRINTS" id="PR00080">
    <property type="entry name" value="SDRFAMILY"/>
</dbReference>
<reference evidence="4 5" key="1">
    <citation type="submission" date="2024-09" db="EMBL/GenBank/DDBJ databases">
        <authorList>
            <person name="Zhang Z.-H."/>
        </authorList>
    </citation>
    <scope>NUCLEOTIDE SEQUENCE [LARGE SCALE GENOMIC DNA]</scope>
    <source>
        <strain evidence="4 5">HHTR114</strain>
    </source>
</reference>
<gene>
    <name evidence="4" type="ORF">ACFMB1_05580</name>
</gene>
<name>A0ABW1KSY3_9PROT</name>
<dbReference type="PANTHER" id="PTHR44196">
    <property type="entry name" value="DEHYDROGENASE/REDUCTASE SDR FAMILY MEMBER 7B"/>
    <property type="match status" value="1"/>
</dbReference>
<dbReference type="CDD" id="cd05233">
    <property type="entry name" value="SDR_c"/>
    <property type="match status" value="1"/>
</dbReference>
<dbReference type="Proteomes" id="UP001596116">
    <property type="component" value="Unassembled WGS sequence"/>
</dbReference>
<evidence type="ECO:0000256" key="3">
    <source>
        <dbReference type="RuleBase" id="RU000363"/>
    </source>
</evidence>
<dbReference type="Gene3D" id="3.40.50.720">
    <property type="entry name" value="NAD(P)-binding Rossmann-like Domain"/>
    <property type="match status" value="1"/>
</dbReference>
<protein>
    <submittedName>
        <fullName evidence="4">SDR family NAD(P)-dependent oxidoreductase</fullName>
        <ecNumber evidence="4">1.-.-.-</ecNumber>
    </submittedName>
</protein>
<evidence type="ECO:0000256" key="2">
    <source>
        <dbReference type="ARBA" id="ARBA00023002"/>
    </source>
</evidence>
<dbReference type="EC" id="1.-.-.-" evidence="4"/>
<dbReference type="PANTHER" id="PTHR44196:SF2">
    <property type="entry name" value="SHORT-CHAIN DEHYDROGENASE-RELATED"/>
    <property type="match status" value="1"/>
</dbReference>
<comment type="caution">
    <text evidence="4">The sequence shown here is derived from an EMBL/GenBank/DDBJ whole genome shotgun (WGS) entry which is preliminary data.</text>
</comment>
<accession>A0ABW1KSY3</accession>
<dbReference type="PIRSF" id="PIRSF000126">
    <property type="entry name" value="11-beta-HSD1"/>
    <property type="match status" value="1"/>
</dbReference>
<dbReference type="SUPFAM" id="SSF51735">
    <property type="entry name" value="NAD(P)-binding Rossmann-fold domains"/>
    <property type="match status" value="1"/>
</dbReference>